<accession>A0ABS7JH03</accession>
<organism evidence="1 2">
    <name type="scientific">Qipengyuania pacifica</name>
    <dbReference type="NCBI Taxonomy" id="2860199"/>
    <lineage>
        <taxon>Bacteria</taxon>
        <taxon>Pseudomonadati</taxon>
        <taxon>Pseudomonadota</taxon>
        <taxon>Alphaproteobacteria</taxon>
        <taxon>Sphingomonadales</taxon>
        <taxon>Erythrobacteraceae</taxon>
        <taxon>Qipengyuania</taxon>
    </lineage>
</organism>
<dbReference type="Proteomes" id="UP000776651">
    <property type="component" value="Unassembled WGS sequence"/>
</dbReference>
<evidence type="ECO:0000313" key="2">
    <source>
        <dbReference type="Proteomes" id="UP000776651"/>
    </source>
</evidence>
<keyword evidence="2" id="KW-1185">Reference proteome</keyword>
<dbReference type="PROSITE" id="PS51257">
    <property type="entry name" value="PROKAR_LIPOPROTEIN"/>
    <property type="match status" value="1"/>
</dbReference>
<dbReference type="EMBL" id="JAIGNQ010000003">
    <property type="protein sequence ID" value="MBX7489300.1"/>
    <property type="molecule type" value="Genomic_DNA"/>
</dbReference>
<proteinExistence type="predicted"/>
<comment type="caution">
    <text evidence="1">The sequence shown here is derived from an EMBL/GenBank/DDBJ whole genome shotgun (WGS) entry which is preliminary data.</text>
</comment>
<dbReference type="RefSeq" id="WP_221598477.1">
    <property type="nucleotide sequence ID" value="NZ_JAIGNQ010000003.1"/>
</dbReference>
<reference evidence="1 2" key="1">
    <citation type="submission" date="2021-08" db="EMBL/GenBank/DDBJ databases">
        <title>Comparative Genomics Analysis of the Genus Qipengyuania Reveals Extensive Genetic Diversity and Metabolic Versatility, Including the Description of Fifteen Novel Species.</title>
        <authorList>
            <person name="Liu Y."/>
        </authorList>
    </citation>
    <scope>NUCLEOTIDE SEQUENCE [LARGE SCALE GENOMIC DNA]</scope>
    <source>
        <strain evidence="1 2">GH25</strain>
    </source>
</reference>
<evidence type="ECO:0000313" key="1">
    <source>
        <dbReference type="EMBL" id="MBX7489300.1"/>
    </source>
</evidence>
<evidence type="ECO:0008006" key="3">
    <source>
        <dbReference type="Google" id="ProtNLM"/>
    </source>
</evidence>
<gene>
    <name evidence="1" type="ORF">K3177_12315</name>
</gene>
<name>A0ABS7JH03_9SPHN</name>
<sequence>MKNALALLSIGMLAACGSSEPEPAPTPTPTVAAPRTLVGADLDLSTLGAKIVGPQGPEVRTVLSAGNREIGRLVSYVACPADTAECKPGEMPEGTVYTYVHSVTLTDADDGTQMAETDGPEVVESAPTLFRTIRKVSGFNQSVGYSTAEAEATLGDPDAISITNDSGSLIWRVSRGSGWKPGGTMTFWWQSTTPPQGPAEAYLLEVDGNQAIATGPFPAEEKPVEGARPR</sequence>
<protein>
    <recommendedName>
        <fullName evidence="3">Lipoprotein</fullName>
    </recommendedName>
</protein>